<keyword evidence="2" id="KW-1185">Reference proteome</keyword>
<reference evidence="1" key="1">
    <citation type="submission" date="2023-03" db="EMBL/GenBank/DDBJ databases">
        <title>Actinorhabdospora filicis NBRC 111898.</title>
        <authorList>
            <person name="Ichikawa N."/>
            <person name="Sato H."/>
            <person name="Tonouchi N."/>
        </authorList>
    </citation>
    <scope>NUCLEOTIDE SEQUENCE</scope>
    <source>
        <strain evidence="1">NBRC 111898</strain>
    </source>
</reference>
<dbReference type="AlphaFoldDB" id="A0A9W6ST10"/>
<gene>
    <name evidence="1" type="ORF">Afil01_62270</name>
</gene>
<evidence type="ECO:0000313" key="1">
    <source>
        <dbReference type="EMBL" id="GLZ81420.1"/>
    </source>
</evidence>
<organism evidence="1 2">
    <name type="scientific">Actinorhabdospora filicis</name>
    <dbReference type="NCBI Taxonomy" id="1785913"/>
    <lineage>
        <taxon>Bacteria</taxon>
        <taxon>Bacillati</taxon>
        <taxon>Actinomycetota</taxon>
        <taxon>Actinomycetes</taxon>
        <taxon>Micromonosporales</taxon>
        <taxon>Micromonosporaceae</taxon>
        <taxon>Actinorhabdospora</taxon>
    </lineage>
</organism>
<proteinExistence type="predicted"/>
<protein>
    <submittedName>
        <fullName evidence="1">Uncharacterized protein</fullName>
    </submittedName>
</protein>
<name>A0A9W6ST10_9ACTN</name>
<dbReference type="EMBL" id="BSTX01000005">
    <property type="protein sequence ID" value="GLZ81420.1"/>
    <property type="molecule type" value="Genomic_DNA"/>
</dbReference>
<evidence type="ECO:0000313" key="2">
    <source>
        <dbReference type="Proteomes" id="UP001165079"/>
    </source>
</evidence>
<accession>A0A9W6ST10</accession>
<comment type="caution">
    <text evidence="1">The sequence shown here is derived from an EMBL/GenBank/DDBJ whole genome shotgun (WGS) entry which is preliminary data.</text>
</comment>
<dbReference type="Proteomes" id="UP001165079">
    <property type="component" value="Unassembled WGS sequence"/>
</dbReference>
<sequence>MANRTKIRDMEQVRRWFEDGWTMAEMRRFYLENYHEETSPAMWTAIRRKLGYDSTIVHDPELMPWSLAPEHRHLFPAKMLRAEARVRAGKETARSHELQLWKAKRQELGQVVYYDATWPNGFYYVPREPGDGDLVARPGSRELLPAGAEIPGEI</sequence>
<dbReference type="RefSeq" id="WP_285666872.1">
    <property type="nucleotide sequence ID" value="NZ_BSTX01000005.1"/>
</dbReference>